<gene>
    <name evidence="5" type="primary">rlmH</name>
    <name evidence="6" type="ORF">CO173_00125</name>
</gene>
<keyword evidence="5" id="KW-0698">rRNA processing</keyword>
<comment type="similarity">
    <text evidence="4 5">Belongs to the RNA methyltransferase RlmH family.</text>
</comment>
<dbReference type="InterPro" id="IPR029026">
    <property type="entry name" value="tRNA_m1G_MTases_N"/>
</dbReference>
<dbReference type="CDD" id="cd18081">
    <property type="entry name" value="RlmH-like"/>
    <property type="match status" value="1"/>
</dbReference>
<keyword evidence="5" id="KW-0963">Cytoplasm</keyword>
<feature type="binding site" evidence="5">
    <location>
        <position position="89"/>
    </location>
    <ligand>
        <name>S-adenosyl-L-methionine</name>
        <dbReference type="ChEBI" id="CHEBI:59789"/>
    </ligand>
</feature>
<proteinExistence type="inferred from homology"/>
<dbReference type="Proteomes" id="UP000231263">
    <property type="component" value="Unassembled WGS sequence"/>
</dbReference>
<evidence type="ECO:0000313" key="6">
    <source>
        <dbReference type="EMBL" id="PJA47134.1"/>
    </source>
</evidence>
<dbReference type="InterPro" id="IPR003742">
    <property type="entry name" value="RlmH-like"/>
</dbReference>
<dbReference type="EMBL" id="PFWT01000001">
    <property type="protein sequence ID" value="PJA47134.1"/>
    <property type="molecule type" value="Genomic_DNA"/>
</dbReference>
<comment type="caution">
    <text evidence="6">The sequence shown here is derived from an EMBL/GenBank/DDBJ whole genome shotgun (WGS) entry which is preliminary data.</text>
</comment>
<name>A0A2M7XGY3_9BACT</name>
<feature type="binding site" evidence="5">
    <location>
        <position position="58"/>
    </location>
    <ligand>
        <name>S-adenosyl-L-methionine</name>
        <dbReference type="ChEBI" id="CHEBI:59789"/>
    </ligand>
</feature>
<dbReference type="PANTHER" id="PTHR33603">
    <property type="entry name" value="METHYLTRANSFERASE"/>
    <property type="match status" value="1"/>
</dbReference>
<keyword evidence="2 5" id="KW-0808">Transferase</keyword>
<comment type="subunit">
    <text evidence="5">Homodimer.</text>
</comment>
<dbReference type="GO" id="GO:0070038">
    <property type="term" value="F:rRNA (pseudouridine-N3-)-methyltransferase activity"/>
    <property type="evidence" value="ECO:0007669"/>
    <property type="project" value="UniProtKB-UniRule"/>
</dbReference>
<dbReference type="SUPFAM" id="SSF75217">
    <property type="entry name" value="alpha/beta knot"/>
    <property type="match status" value="1"/>
</dbReference>
<sequence>MLHLTFITVGDLPKGPFREIGDKFKKQLLAYVKMDHKVLKDESKIIDAIPAGDYVVVLDERGQLATSHQAANILKMIEDRGEHVTVILGGAKGLSAETKNTAKLRLSLSPMTTTHDLAHIFFLEQLYRVFTIIKGKEYHY</sequence>
<comment type="subcellular location">
    <subcellularLocation>
        <location evidence="5">Cytoplasm</location>
    </subcellularLocation>
</comment>
<dbReference type="Pfam" id="PF02590">
    <property type="entry name" value="SPOUT_MTase"/>
    <property type="match status" value="1"/>
</dbReference>
<dbReference type="Gene3D" id="3.40.1280.10">
    <property type="match status" value="1"/>
</dbReference>
<dbReference type="EC" id="2.1.1.177" evidence="5"/>
<dbReference type="InterPro" id="IPR029028">
    <property type="entry name" value="Alpha/beta_knot_MTases"/>
</dbReference>
<keyword evidence="3 5" id="KW-0949">S-adenosyl-L-methionine</keyword>
<comment type="catalytic activity">
    <reaction evidence="5">
        <text>pseudouridine(1915) in 23S rRNA + S-adenosyl-L-methionine = N(3)-methylpseudouridine(1915) in 23S rRNA + S-adenosyl-L-homocysteine + H(+)</text>
        <dbReference type="Rhea" id="RHEA:42752"/>
        <dbReference type="Rhea" id="RHEA-COMP:10221"/>
        <dbReference type="Rhea" id="RHEA-COMP:10222"/>
        <dbReference type="ChEBI" id="CHEBI:15378"/>
        <dbReference type="ChEBI" id="CHEBI:57856"/>
        <dbReference type="ChEBI" id="CHEBI:59789"/>
        <dbReference type="ChEBI" id="CHEBI:65314"/>
        <dbReference type="ChEBI" id="CHEBI:74486"/>
        <dbReference type="EC" id="2.1.1.177"/>
    </reaction>
</comment>
<organism evidence="6 7">
    <name type="scientific">Candidatus Uhrbacteria bacterium CG_4_9_14_3_um_filter_41_35</name>
    <dbReference type="NCBI Taxonomy" id="1975034"/>
    <lineage>
        <taxon>Bacteria</taxon>
        <taxon>Candidatus Uhriibacteriota</taxon>
    </lineage>
</organism>
<comment type="function">
    <text evidence="5">Specifically methylates the pseudouridine at position 1915 (m3Psi1915) in 23S rRNA.</text>
</comment>
<dbReference type="AlphaFoldDB" id="A0A2M7XGY3"/>
<dbReference type="HAMAP" id="MF_00658">
    <property type="entry name" value="23SrRNA_methyltr_H"/>
    <property type="match status" value="1"/>
</dbReference>
<reference evidence="7" key="1">
    <citation type="submission" date="2017-09" db="EMBL/GenBank/DDBJ databases">
        <title>Depth-based differentiation of microbial function through sediment-hosted aquifers and enrichment of novel symbionts in the deep terrestrial subsurface.</title>
        <authorList>
            <person name="Probst A.J."/>
            <person name="Ladd B."/>
            <person name="Jarett J.K."/>
            <person name="Geller-Mcgrath D.E."/>
            <person name="Sieber C.M.K."/>
            <person name="Emerson J.B."/>
            <person name="Anantharaman K."/>
            <person name="Thomas B.C."/>
            <person name="Malmstrom R."/>
            <person name="Stieglmeier M."/>
            <person name="Klingl A."/>
            <person name="Woyke T."/>
            <person name="Ryan C.M."/>
            <person name="Banfield J.F."/>
        </authorList>
    </citation>
    <scope>NUCLEOTIDE SEQUENCE [LARGE SCALE GENOMIC DNA]</scope>
</reference>
<protein>
    <recommendedName>
        <fullName evidence="5">Ribosomal RNA large subunit methyltransferase H</fullName>
        <ecNumber evidence="5">2.1.1.177</ecNumber>
    </recommendedName>
    <alternativeName>
        <fullName evidence="5">23S rRNA (pseudouridine1915-N3)-methyltransferase</fullName>
    </alternativeName>
    <alternativeName>
        <fullName evidence="5">23S rRNA m3Psi1915 methyltransferase</fullName>
    </alternativeName>
    <alternativeName>
        <fullName evidence="5">rRNA (pseudouridine-N3-)-methyltransferase RlmH</fullName>
    </alternativeName>
</protein>
<evidence type="ECO:0000313" key="7">
    <source>
        <dbReference type="Proteomes" id="UP000231263"/>
    </source>
</evidence>
<evidence type="ECO:0000256" key="2">
    <source>
        <dbReference type="ARBA" id="ARBA00022679"/>
    </source>
</evidence>
<evidence type="ECO:0000256" key="1">
    <source>
        <dbReference type="ARBA" id="ARBA00022603"/>
    </source>
</evidence>
<dbReference type="GO" id="GO:0005737">
    <property type="term" value="C:cytoplasm"/>
    <property type="evidence" value="ECO:0007669"/>
    <property type="project" value="UniProtKB-SubCell"/>
</dbReference>
<evidence type="ECO:0000256" key="4">
    <source>
        <dbReference type="ARBA" id="ARBA00038303"/>
    </source>
</evidence>
<evidence type="ECO:0000256" key="5">
    <source>
        <dbReference type="HAMAP-Rule" id="MF_00658"/>
    </source>
</evidence>
<keyword evidence="1 5" id="KW-0489">Methyltransferase</keyword>
<dbReference type="PANTHER" id="PTHR33603:SF1">
    <property type="entry name" value="RIBOSOMAL RNA LARGE SUBUNIT METHYLTRANSFERASE H"/>
    <property type="match status" value="1"/>
</dbReference>
<evidence type="ECO:0000256" key="3">
    <source>
        <dbReference type="ARBA" id="ARBA00022691"/>
    </source>
</evidence>
<accession>A0A2M7XGY3</accession>
<comment type="caution">
    <text evidence="5">Lacks conserved residue(s) required for the propagation of feature annotation.</text>
</comment>